<feature type="non-terminal residue" evidence="2">
    <location>
        <position position="1"/>
    </location>
</feature>
<reference evidence="2" key="1">
    <citation type="journal article" date="2015" name="Nature">
        <title>Complex archaea that bridge the gap between prokaryotes and eukaryotes.</title>
        <authorList>
            <person name="Spang A."/>
            <person name="Saw J.H."/>
            <person name="Jorgensen S.L."/>
            <person name="Zaremba-Niedzwiedzka K."/>
            <person name="Martijn J."/>
            <person name="Lind A.E."/>
            <person name="van Eijk R."/>
            <person name="Schleper C."/>
            <person name="Guy L."/>
            <person name="Ettema T.J."/>
        </authorList>
    </citation>
    <scope>NUCLEOTIDE SEQUENCE</scope>
</reference>
<sequence length="151" mass="17782">FKGHHLWITHPELEEESIRRRKIDIENWNNIVGKINLISEKEKLSNGNKIRVDNLYSISTENDNLIPDNYVCPFLGKEAWIAWDGTFNVCCAPDDLRQSLGYFGNVKSTNFMNLWNSEEYQQLVDSWGNHKVCKICNMRRPLNKIREYGNY</sequence>
<dbReference type="EMBL" id="LAZR01057257">
    <property type="protein sequence ID" value="KKK72432.1"/>
    <property type="molecule type" value="Genomic_DNA"/>
</dbReference>
<dbReference type="CDD" id="cd21109">
    <property type="entry name" value="SPASM"/>
    <property type="match status" value="1"/>
</dbReference>
<dbReference type="InterPro" id="IPR013785">
    <property type="entry name" value="Aldolase_TIM"/>
</dbReference>
<name>A0A0F8XTL7_9ZZZZ</name>
<accession>A0A0F8XTL7</accession>
<dbReference type="Pfam" id="PF13186">
    <property type="entry name" value="SPASM"/>
    <property type="match status" value="1"/>
</dbReference>
<dbReference type="AlphaFoldDB" id="A0A0F8XTL7"/>
<proteinExistence type="predicted"/>
<evidence type="ECO:0000313" key="2">
    <source>
        <dbReference type="EMBL" id="KKK72432.1"/>
    </source>
</evidence>
<gene>
    <name evidence="2" type="ORF">LCGC14_2903900</name>
</gene>
<dbReference type="InterPro" id="IPR023885">
    <property type="entry name" value="4Fe4S-binding_SPASM_dom"/>
</dbReference>
<feature type="domain" description="4Fe4S-binding SPASM" evidence="1">
    <location>
        <begin position="72"/>
        <end position="137"/>
    </location>
</feature>
<comment type="caution">
    <text evidence="2">The sequence shown here is derived from an EMBL/GenBank/DDBJ whole genome shotgun (WGS) entry which is preliminary data.</text>
</comment>
<protein>
    <recommendedName>
        <fullName evidence="1">4Fe4S-binding SPASM domain-containing protein</fullName>
    </recommendedName>
</protein>
<evidence type="ECO:0000259" key="1">
    <source>
        <dbReference type="Pfam" id="PF13186"/>
    </source>
</evidence>
<organism evidence="2">
    <name type="scientific">marine sediment metagenome</name>
    <dbReference type="NCBI Taxonomy" id="412755"/>
    <lineage>
        <taxon>unclassified sequences</taxon>
        <taxon>metagenomes</taxon>
        <taxon>ecological metagenomes</taxon>
    </lineage>
</organism>
<dbReference type="Gene3D" id="3.20.20.70">
    <property type="entry name" value="Aldolase class I"/>
    <property type="match status" value="1"/>
</dbReference>